<dbReference type="GO" id="GO:0046872">
    <property type="term" value="F:metal ion binding"/>
    <property type="evidence" value="ECO:0007669"/>
    <property type="project" value="UniProtKB-KW"/>
</dbReference>
<evidence type="ECO:0000256" key="6">
    <source>
        <dbReference type="ARBA" id="ARBA00013078"/>
    </source>
</evidence>
<dbReference type="Pfam" id="PF13419">
    <property type="entry name" value="HAD_2"/>
    <property type="match status" value="1"/>
</dbReference>
<keyword evidence="9 13" id="KW-0378">Hydrolase</keyword>
<dbReference type="GO" id="GO:0046295">
    <property type="term" value="P:glycolate biosynthetic process"/>
    <property type="evidence" value="ECO:0007669"/>
    <property type="project" value="UniProtKB-UniRule"/>
</dbReference>
<comment type="pathway">
    <text evidence="3 13">Organic acid metabolism; glycolate biosynthesis; glycolate from 2-phosphoglycolate: step 1/1.</text>
</comment>
<dbReference type="SUPFAM" id="SSF56784">
    <property type="entry name" value="HAD-like"/>
    <property type="match status" value="1"/>
</dbReference>
<feature type="active site" description="Nucleophile" evidence="13">
    <location>
        <position position="61"/>
    </location>
</feature>
<dbReference type="SFLD" id="SFLDS00003">
    <property type="entry name" value="Haloacid_Dehalogenase"/>
    <property type="match status" value="1"/>
</dbReference>
<feature type="binding site" evidence="13">
    <location>
        <position position="63"/>
    </location>
    <ligand>
        <name>Mg(2+)</name>
        <dbReference type="ChEBI" id="CHEBI:18420"/>
    </ligand>
</feature>
<organism evidence="14 15">
    <name type="scientific">Aquabacterium lacunae</name>
    <dbReference type="NCBI Taxonomy" id="2528630"/>
    <lineage>
        <taxon>Bacteria</taxon>
        <taxon>Pseudomonadati</taxon>
        <taxon>Pseudomonadota</taxon>
        <taxon>Betaproteobacteria</taxon>
        <taxon>Burkholderiales</taxon>
        <taxon>Aquabacterium</taxon>
    </lineage>
</organism>
<dbReference type="InterPro" id="IPR023198">
    <property type="entry name" value="PGP-like_dom2"/>
</dbReference>
<evidence type="ECO:0000256" key="2">
    <source>
        <dbReference type="ARBA" id="ARBA00001946"/>
    </source>
</evidence>
<dbReference type="PANTHER" id="PTHR43434:SF1">
    <property type="entry name" value="PHOSPHOGLYCOLATE PHOSPHATASE"/>
    <property type="match status" value="1"/>
</dbReference>
<comment type="subunit">
    <text evidence="5">Homotrimer.</text>
</comment>
<keyword evidence="11 13" id="KW-0119">Carbohydrate metabolism</keyword>
<protein>
    <recommendedName>
        <fullName evidence="6 13">Phosphoglycolate phosphatase</fullName>
        <shortName evidence="13">PGP</shortName>
        <shortName evidence="13">PGPase</shortName>
        <ecNumber evidence="6 13">3.1.3.18</ecNumber>
    </recommendedName>
</protein>
<dbReference type="GO" id="GO:0006281">
    <property type="term" value="P:DNA repair"/>
    <property type="evidence" value="ECO:0007669"/>
    <property type="project" value="TreeGrafter"/>
</dbReference>
<evidence type="ECO:0000256" key="11">
    <source>
        <dbReference type="ARBA" id="ARBA00023277"/>
    </source>
</evidence>
<dbReference type="InterPro" id="IPR041492">
    <property type="entry name" value="HAD_2"/>
</dbReference>
<accession>A0A4Q9GV40</accession>
<dbReference type="PANTHER" id="PTHR43434">
    <property type="entry name" value="PHOSPHOGLYCOLATE PHOSPHATASE"/>
    <property type="match status" value="1"/>
</dbReference>
<dbReference type="InterPro" id="IPR050155">
    <property type="entry name" value="HAD-like_hydrolase_sf"/>
</dbReference>
<dbReference type="Gene3D" id="3.40.50.1000">
    <property type="entry name" value="HAD superfamily/HAD-like"/>
    <property type="match status" value="1"/>
</dbReference>
<evidence type="ECO:0000256" key="12">
    <source>
        <dbReference type="ARBA" id="ARBA00059247"/>
    </source>
</evidence>
<proteinExistence type="inferred from homology"/>
<evidence type="ECO:0000256" key="8">
    <source>
        <dbReference type="ARBA" id="ARBA00022723"/>
    </source>
</evidence>
<comment type="catalytic activity">
    <reaction evidence="1 13">
        <text>2-phosphoglycolate + H2O = glycolate + phosphate</text>
        <dbReference type="Rhea" id="RHEA:14369"/>
        <dbReference type="ChEBI" id="CHEBI:15377"/>
        <dbReference type="ChEBI" id="CHEBI:29805"/>
        <dbReference type="ChEBI" id="CHEBI:43474"/>
        <dbReference type="ChEBI" id="CHEBI:58033"/>
        <dbReference type="EC" id="3.1.3.18"/>
    </reaction>
</comment>
<dbReference type="NCBIfam" id="TIGR01449">
    <property type="entry name" value="PGP_bact"/>
    <property type="match status" value="1"/>
</dbReference>
<keyword evidence="8 13" id="KW-0479">Metal-binding</keyword>
<evidence type="ECO:0000313" key="14">
    <source>
        <dbReference type="EMBL" id="TBO28270.1"/>
    </source>
</evidence>
<dbReference type="NCBIfam" id="TIGR01549">
    <property type="entry name" value="HAD-SF-IA-v1"/>
    <property type="match status" value="1"/>
</dbReference>
<feature type="binding site" evidence="13">
    <location>
        <position position="61"/>
    </location>
    <ligand>
        <name>Mg(2+)</name>
        <dbReference type="ChEBI" id="CHEBI:18420"/>
    </ligand>
</feature>
<sequence>MPTRPGYNLGRSWPWSGAWDCAVPGTISENIAGLFRVALSVITVNLHRQLSAIPARAVIVDLDGTMVDTLGDFVVVLQHTLADMGCHPVEIARVDRAFLELTVGKGTEDLLRRSLAHAWGLPDDDAEVAAQVPQAWRHYQGHYQRLNGQHADVFPGVAEGLAQLAALGLPMACLTNKPTAFAEQLLQLKGLRGHFACVFGGDAFERKKPDPLPLLKTCEALGVAPADTVMVGDSSNDAQAATAAGCGVVLVRYGYNHGHPIDEVPALAHVDRMDQIEWQVRT</sequence>
<keyword evidence="10 13" id="KW-0460">Magnesium</keyword>
<comment type="cofactor">
    <cofactor evidence="2 13">
        <name>Mg(2+)</name>
        <dbReference type="ChEBI" id="CHEBI:18420"/>
    </cofactor>
</comment>
<evidence type="ECO:0000256" key="7">
    <source>
        <dbReference type="ARBA" id="ARBA00022567"/>
    </source>
</evidence>
<dbReference type="InterPro" id="IPR037512">
    <property type="entry name" value="PGPase_prok"/>
</dbReference>
<dbReference type="SFLD" id="SFLDG01129">
    <property type="entry name" value="C1.5:_HAD__Beta-PGM__Phosphata"/>
    <property type="match status" value="1"/>
</dbReference>
<evidence type="ECO:0000256" key="13">
    <source>
        <dbReference type="HAMAP-Rule" id="MF_00495"/>
    </source>
</evidence>
<dbReference type="InterPro" id="IPR006439">
    <property type="entry name" value="HAD-SF_hydro_IA"/>
</dbReference>
<dbReference type="InterPro" id="IPR036412">
    <property type="entry name" value="HAD-like_sf"/>
</dbReference>
<dbReference type="AlphaFoldDB" id="A0A4Q9GV40"/>
<evidence type="ECO:0000256" key="1">
    <source>
        <dbReference type="ARBA" id="ARBA00000830"/>
    </source>
</evidence>
<dbReference type="HAMAP" id="MF_00495">
    <property type="entry name" value="GPH_hydrolase_bact"/>
    <property type="match status" value="1"/>
</dbReference>
<dbReference type="EMBL" id="SIXI01000007">
    <property type="protein sequence ID" value="TBO28270.1"/>
    <property type="molecule type" value="Genomic_DNA"/>
</dbReference>
<dbReference type="EC" id="3.1.3.18" evidence="6 13"/>
<evidence type="ECO:0000313" key="15">
    <source>
        <dbReference type="Proteomes" id="UP000292120"/>
    </source>
</evidence>
<dbReference type="Gene3D" id="1.10.150.240">
    <property type="entry name" value="Putative phosphatase, domain 2"/>
    <property type="match status" value="1"/>
</dbReference>
<gene>
    <name evidence="14" type="primary">gph</name>
    <name evidence="14" type="ORF">EYS42_14785</name>
</gene>
<dbReference type="OrthoDB" id="9807630at2"/>
<evidence type="ECO:0000256" key="3">
    <source>
        <dbReference type="ARBA" id="ARBA00004818"/>
    </source>
</evidence>
<comment type="similarity">
    <text evidence="4 13">Belongs to the HAD-like hydrolase superfamily. CbbY/CbbZ/Gph/YieH family.</text>
</comment>
<dbReference type="SFLD" id="SFLDG01135">
    <property type="entry name" value="C1.5.6:_HAD__Beta-PGM__Phospha"/>
    <property type="match status" value="1"/>
</dbReference>
<dbReference type="InterPro" id="IPR023214">
    <property type="entry name" value="HAD_sf"/>
</dbReference>
<comment type="function">
    <text evidence="12 13">Specifically catalyzes the dephosphorylation of 2-phosphoglycolate. Is involved in the dissimilation of the intracellular 2-phosphoglycolate formed during the DNA repair of 3'-phosphoglycolate ends, a major class of DNA lesions induced by oxidative stress.</text>
</comment>
<dbReference type="GO" id="GO:0005829">
    <property type="term" value="C:cytosol"/>
    <property type="evidence" value="ECO:0007669"/>
    <property type="project" value="TreeGrafter"/>
</dbReference>
<feature type="binding site" evidence="13">
    <location>
        <position position="233"/>
    </location>
    <ligand>
        <name>Mg(2+)</name>
        <dbReference type="ChEBI" id="CHEBI:18420"/>
    </ligand>
</feature>
<keyword evidence="15" id="KW-1185">Reference proteome</keyword>
<reference evidence="14 15" key="1">
    <citation type="submission" date="2019-02" db="EMBL/GenBank/DDBJ databases">
        <title>Aquabacterium sp. strain KMB7.</title>
        <authorList>
            <person name="Chen W.-M."/>
        </authorList>
    </citation>
    <scope>NUCLEOTIDE SEQUENCE [LARGE SCALE GENOMIC DNA]</scope>
    <source>
        <strain evidence="14 15">KMB7</strain>
    </source>
</reference>
<comment type="caution">
    <text evidence="14">The sequence shown here is derived from an EMBL/GenBank/DDBJ whole genome shotgun (WGS) entry which is preliminary data.</text>
</comment>
<dbReference type="Proteomes" id="UP000292120">
    <property type="component" value="Unassembled WGS sequence"/>
</dbReference>
<evidence type="ECO:0000256" key="5">
    <source>
        <dbReference type="ARBA" id="ARBA00011233"/>
    </source>
</evidence>
<evidence type="ECO:0000256" key="10">
    <source>
        <dbReference type="ARBA" id="ARBA00022842"/>
    </source>
</evidence>
<evidence type="ECO:0000256" key="4">
    <source>
        <dbReference type="ARBA" id="ARBA00006171"/>
    </source>
</evidence>
<dbReference type="GO" id="GO:0019253">
    <property type="term" value="P:reductive pentose-phosphate cycle"/>
    <property type="evidence" value="ECO:0007669"/>
    <property type="project" value="UniProtKB-KW"/>
</dbReference>
<name>A0A4Q9GV40_9BURK</name>
<dbReference type="GO" id="GO:0008967">
    <property type="term" value="F:phosphoglycolate phosphatase activity"/>
    <property type="evidence" value="ECO:0007669"/>
    <property type="project" value="UniProtKB-UniRule"/>
</dbReference>
<keyword evidence="7" id="KW-0113">Calvin cycle</keyword>
<dbReference type="NCBIfam" id="TIGR01509">
    <property type="entry name" value="HAD-SF-IA-v3"/>
    <property type="match status" value="1"/>
</dbReference>
<evidence type="ECO:0000256" key="9">
    <source>
        <dbReference type="ARBA" id="ARBA00022801"/>
    </source>
</evidence>
<dbReference type="UniPathway" id="UPA00865">
    <property type="reaction ID" value="UER00834"/>
</dbReference>
<dbReference type="FunFam" id="3.40.50.1000:FF:000022">
    <property type="entry name" value="Phosphoglycolate phosphatase"/>
    <property type="match status" value="1"/>
</dbReference>